<dbReference type="PANTHER" id="PTHR44942:SF4">
    <property type="entry name" value="METHYLTRANSFERASE TYPE 11 DOMAIN-CONTAINING PROTEIN"/>
    <property type="match status" value="1"/>
</dbReference>
<proteinExistence type="inferred from homology"/>
<organism evidence="5 6">
    <name type="scientific">Rubellicoccus peritrichatus</name>
    <dbReference type="NCBI Taxonomy" id="3080537"/>
    <lineage>
        <taxon>Bacteria</taxon>
        <taxon>Pseudomonadati</taxon>
        <taxon>Verrucomicrobiota</taxon>
        <taxon>Opitutia</taxon>
        <taxon>Puniceicoccales</taxon>
        <taxon>Cerasicoccaceae</taxon>
        <taxon>Rubellicoccus</taxon>
    </lineage>
</organism>
<dbReference type="Gene3D" id="3.40.50.150">
    <property type="entry name" value="Vaccinia Virus protein VP39"/>
    <property type="match status" value="1"/>
</dbReference>
<evidence type="ECO:0000256" key="1">
    <source>
        <dbReference type="ARBA" id="ARBA00008361"/>
    </source>
</evidence>
<protein>
    <submittedName>
        <fullName evidence="5">Class I SAM-dependent methyltransferase</fullName>
    </submittedName>
</protein>
<dbReference type="SUPFAM" id="SSF53335">
    <property type="entry name" value="S-adenosyl-L-methionine-dependent methyltransferases"/>
    <property type="match status" value="1"/>
</dbReference>
<dbReference type="EMBL" id="CP136920">
    <property type="protein sequence ID" value="WOO41711.1"/>
    <property type="molecule type" value="Genomic_DNA"/>
</dbReference>
<dbReference type="PANTHER" id="PTHR44942">
    <property type="entry name" value="METHYLTRANSF_11 DOMAIN-CONTAINING PROTEIN"/>
    <property type="match status" value="1"/>
</dbReference>
<evidence type="ECO:0000256" key="2">
    <source>
        <dbReference type="ARBA" id="ARBA00022603"/>
    </source>
</evidence>
<dbReference type="InterPro" id="IPR013216">
    <property type="entry name" value="Methyltransf_11"/>
</dbReference>
<reference evidence="5 6" key="1">
    <citation type="submission" date="2023-10" db="EMBL/GenBank/DDBJ databases">
        <title>Rubellicoccus peritrichatus gen. nov., sp. nov., isolated from an algae of coral reef tank.</title>
        <authorList>
            <person name="Luo J."/>
        </authorList>
    </citation>
    <scope>NUCLEOTIDE SEQUENCE [LARGE SCALE GENOMIC DNA]</scope>
    <source>
        <strain evidence="5 6">CR14</strain>
    </source>
</reference>
<keyword evidence="6" id="KW-1185">Reference proteome</keyword>
<dbReference type="InterPro" id="IPR051052">
    <property type="entry name" value="Diverse_substrate_MTase"/>
</dbReference>
<dbReference type="AlphaFoldDB" id="A0AAQ3LAA1"/>
<evidence type="ECO:0000259" key="4">
    <source>
        <dbReference type="Pfam" id="PF08241"/>
    </source>
</evidence>
<feature type="domain" description="Methyltransferase type 11" evidence="4">
    <location>
        <begin position="44"/>
        <end position="135"/>
    </location>
</feature>
<dbReference type="InterPro" id="IPR029063">
    <property type="entry name" value="SAM-dependent_MTases_sf"/>
</dbReference>
<sequence length="253" mass="28811">MSDPTKRFSDRVDNYIKYRPSYPVEILEVLQSECGLNANSIVADIGSGTGILTKLFLENGNHVFAVEPNNEMREAAERQLTAFPNLSSIAGGAENSKLDADSVDFIISGQAFHWFDREKAKIEFSRILRPDGCLALIWNERRVNSSPFLSDYEAFLKKHATDYDVVNHVHIGEDIIREFFSPASLKVSSFPNHQHFDFEGIKGRCLSCSYIPNADSPNHNAMLEDLKHIYDKHQENDIATFEYDTIMYYGKFK</sequence>
<evidence type="ECO:0000313" key="6">
    <source>
        <dbReference type="Proteomes" id="UP001304300"/>
    </source>
</evidence>
<keyword evidence="2 5" id="KW-0489">Methyltransferase</keyword>
<name>A0AAQ3LAA1_9BACT</name>
<comment type="similarity">
    <text evidence="1">Belongs to the methyltransferase superfamily.</text>
</comment>
<dbReference type="CDD" id="cd02440">
    <property type="entry name" value="AdoMet_MTases"/>
    <property type="match status" value="1"/>
</dbReference>
<dbReference type="GO" id="GO:0008757">
    <property type="term" value="F:S-adenosylmethionine-dependent methyltransferase activity"/>
    <property type="evidence" value="ECO:0007669"/>
    <property type="project" value="InterPro"/>
</dbReference>
<dbReference type="KEGG" id="puo:RZN69_01325"/>
<evidence type="ECO:0000313" key="5">
    <source>
        <dbReference type="EMBL" id="WOO41711.1"/>
    </source>
</evidence>
<accession>A0AAQ3LAA1</accession>
<dbReference type="RefSeq" id="WP_317834195.1">
    <property type="nucleotide sequence ID" value="NZ_CP136920.1"/>
</dbReference>
<gene>
    <name evidence="5" type="ORF">RZN69_01325</name>
</gene>
<dbReference type="Pfam" id="PF08241">
    <property type="entry name" value="Methyltransf_11"/>
    <property type="match status" value="1"/>
</dbReference>
<evidence type="ECO:0000256" key="3">
    <source>
        <dbReference type="ARBA" id="ARBA00022679"/>
    </source>
</evidence>
<dbReference type="Proteomes" id="UP001304300">
    <property type="component" value="Chromosome"/>
</dbReference>
<dbReference type="GO" id="GO:0032259">
    <property type="term" value="P:methylation"/>
    <property type="evidence" value="ECO:0007669"/>
    <property type="project" value="UniProtKB-KW"/>
</dbReference>
<keyword evidence="3" id="KW-0808">Transferase</keyword>